<dbReference type="InterPro" id="IPR002498">
    <property type="entry name" value="PInositol-4-P-4/5-kinase_core"/>
</dbReference>
<evidence type="ECO:0000256" key="10">
    <source>
        <dbReference type="ARBA" id="ARBA00036950"/>
    </source>
</evidence>
<keyword evidence="2" id="KW-0963">Cytoplasm</keyword>
<dbReference type="InterPro" id="IPR027484">
    <property type="entry name" value="PInositol-4-P-5-kinase_N"/>
</dbReference>
<keyword evidence="3 12" id="KW-0808">Transferase</keyword>
<dbReference type="Pfam" id="PF01504">
    <property type="entry name" value="PIP5K"/>
    <property type="match status" value="1"/>
</dbReference>
<dbReference type="PANTHER" id="PTHR23086:SF8">
    <property type="entry name" value="PHOSPHATIDYLINOSITOL 5-PHOSPHATE 4-KINASE, ISOFORM A"/>
    <property type="match status" value="1"/>
</dbReference>
<evidence type="ECO:0000256" key="3">
    <source>
        <dbReference type="ARBA" id="ARBA00022679"/>
    </source>
</evidence>
<name>A0A6J2J8Z3_BOMMA</name>
<dbReference type="SUPFAM" id="SSF56104">
    <property type="entry name" value="SAICAR synthase-like"/>
    <property type="match status" value="1"/>
</dbReference>
<dbReference type="PROSITE" id="PS51455">
    <property type="entry name" value="PIPK"/>
    <property type="match status" value="1"/>
</dbReference>
<dbReference type="GO" id="GO:0016308">
    <property type="term" value="F:1-phosphatidylinositol-4-phosphate 5-kinase activity"/>
    <property type="evidence" value="ECO:0007669"/>
    <property type="project" value="TreeGrafter"/>
</dbReference>
<reference evidence="16" key="1">
    <citation type="submission" date="2025-08" db="UniProtKB">
        <authorList>
            <consortium name="RefSeq"/>
        </authorList>
    </citation>
    <scope>IDENTIFICATION</scope>
    <source>
        <tissue evidence="16">Silk gland</tissue>
    </source>
</reference>
<evidence type="ECO:0000256" key="4">
    <source>
        <dbReference type="ARBA" id="ARBA00022741"/>
    </source>
</evidence>
<dbReference type="GO" id="GO:0005524">
    <property type="term" value="F:ATP binding"/>
    <property type="evidence" value="ECO:0007669"/>
    <property type="project" value="UniProtKB-UniRule"/>
</dbReference>
<comment type="catalytic activity">
    <reaction evidence="8">
        <text>1,2-dihexadecanoyl-sn-glycero-3-phospho-(1D-myo-inositol-5-phosphate) + ATP = 1,2-dihexadecanoyl-sn-glycero-3-phospho-(1D-myo-inositol-4,5-bisphosphate) + ADP + H(+)</text>
        <dbReference type="Rhea" id="RHEA:55992"/>
        <dbReference type="ChEBI" id="CHEBI:15378"/>
        <dbReference type="ChEBI" id="CHEBI:30616"/>
        <dbReference type="ChEBI" id="CHEBI:83423"/>
        <dbReference type="ChEBI" id="CHEBI:84968"/>
        <dbReference type="ChEBI" id="CHEBI:456216"/>
    </reaction>
    <physiologicalReaction direction="left-to-right" evidence="8">
        <dbReference type="Rhea" id="RHEA:55993"/>
    </physiologicalReaction>
</comment>
<dbReference type="Gene3D" id="3.30.810.10">
    <property type="entry name" value="2-Layer Sandwich"/>
    <property type="match status" value="2"/>
</dbReference>
<keyword evidence="6 12" id="KW-0067">ATP-binding</keyword>
<dbReference type="GeneID" id="114239710"/>
<proteinExistence type="predicted"/>
<evidence type="ECO:0000259" key="14">
    <source>
        <dbReference type="PROSITE" id="PS51455"/>
    </source>
</evidence>
<comment type="catalytic activity">
    <reaction evidence="9">
        <text>a 1,2-diacyl-sn-glycero-3-phospho-(1D-myo-inositol-5-phosphate) + ATP = a 1,2-diacyl-sn-glycero-3-phospho-(1D-myo-inositol-4,5-bisphosphate) + ADP + H(+)</text>
        <dbReference type="Rhea" id="RHEA:12280"/>
        <dbReference type="ChEBI" id="CHEBI:15378"/>
        <dbReference type="ChEBI" id="CHEBI:30616"/>
        <dbReference type="ChEBI" id="CHEBI:57795"/>
        <dbReference type="ChEBI" id="CHEBI:58456"/>
        <dbReference type="ChEBI" id="CHEBI:456216"/>
        <dbReference type="EC" id="2.7.1.149"/>
    </reaction>
    <physiologicalReaction direction="left-to-right" evidence="9">
        <dbReference type="Rhea" id="RHEA:12281"/>
    </physiologicalReaction>
</comment>
<evidence type="ECO:0000313" key="16">
    <source>
        <dbReference type="RefSeq" id="XP_028025866.1"/>
    </source>
</evidence>
<evidence type="ECO:0000256" key="6">
    <source>
        <dbReference type="ARBA" id="ARBA00022840"/>
    </source>
</evidence>
<dbReference type="Proteomes" id="UP000504629">
    <property type="component" value="Unplaced"/>
</dbReference>
<feature type="compositionally biased region" description="Basic and acidic residues" evidence="13">
    <location>
        <begin position="284"/>
        <end position="313"/>
    </location>
</feature>
<dbReference type="Gene3D" id="3.30.800.10">
    <property type="entry name" value="Phosphatidylinositol Phosphate Kinase II Beta"/>
    <property type="match status" value="1"/>
</dbReference>
<dbReference type="CDD" id="cd17305">
    <property type="entry name" value="PIPKc_PIP5KII"/>
    <property type="match status" value="1"/>
</dbReference>
<dbReference type="OrthoDB" id="20783at2759"/>
<feature type="domain" description="PIPK" evidence="14">
    <location>
        <begin position="28"/>
        <end position="412"/>
    </location>
</feature>
<evidence type="ECO:0000256" key="11">
    <source>
        <dbReference type="ARBA" id="ARBA00039039"/>
    </source>
</evidence>
<evidence type="ECO:0000256" key="1">
    <source>
        <dbReference type="ARBA" id="ARBA00004496"/>
    </source>
</evidence>
<organism evidence="15 16">
    <name type="scientific">Bombyx mandarina</name>
    <name type="common">Wild silk moth</name>
    <name type="synonym">Wild silkworm</name>
    <dbReference type="NCBI Taxonomy" id="7092"/>
    <lineage>
        <taxon>Eukaryota</taxon>
        <taxon>Metazoa</taxon>
        <taxon>Ecdysozoa</taxon>
        <taxon>Arthropoda</taxon>
        <taxon>Hexapoda</taxon>
        <taxon>Insecta</taxon>
        <taxon>Pterygota</taxon>
        <taxon>Neoptera</taxon>
        <taxon>Endopterygota</taxon>
        <taxon>Lepidoptera</taxon>
        <taxon>Glossata</taxon>
        <taxon>Ditrysia</taxon>
        <taxon>Bombycoidea</taxon>
        <taxon>Bombycidae</taxon>
        <taxon>Bombycinae</taxon>
        <taxon>Bombyx</taxon>
    </lineage>
</organism>
<dbReference type="GO" id="GO:0016309">
    <property type="term" value="F:1-phosphatidylinositol-5-phosphate 4-kinase activity"/>
    <property type="evidence" value="ECO:0007669"/>
    <property type="project" value="UniProtKB-EC"/>
</dbReference>
<evidence type="ECO:0000256" key="8">
    <source>
        <dbReference type="ARBA" id="ARBA00036478"/>
    </source>
</evidence>
<evidence type="ECO:0000256" key="5">
    <source>
        <dbReference type="ARBA" id="ARBA00022777"/>
    </source>
</evidence>
<keyword evidence="7" id="KW-0443">Lipid metabolism</keyword>
<gene>
    <name evidence="16" type="primary">LOC114239710</name>
</gene>
<evidence type="ECO:0000256" key="2">
    <source>
        <dbReference type="ARBA" id="ARBA00022490"/>
    </source>
</evidence>
<evidence type="ECO:0000256" key="13">
    <source>
        <dbReference type="SAM" id="MobiDB-lite"/>
    </source>
</evidence>
<keyword evidence="5 12" id="KW-0418">Kinase</keyword>
<dbReference type="InterPro" id="IPR027483">
    <property type="entry name" value="PInositol-4-P-4/5-kinase_C_sf"/>
</dbReference>
<dbReference type="PANTHER" id="PTHR23086">
    <property type="entry name" value="PHOSPHATIDYLINOSITOL-4-PHOSPHATE 5-KINASE"/>
    <property type="match status" value="1"/>
</dbReference>
<keyword evidence="4 12" id="KW-0547">Nucleotide-binding</keyword>
<evidence type="ECO:0000313" key="15">
    <source>
        <dbReference type="Proteomes" id="UP000504629"/>
    </source>
</evidence>
<accession>A0A6J2J8Z3</accession>
<evidence type="ECO:0000256" key="12">
    <source>
        <dbReference type="PROSITE-ProRule" id="PRU00781"/>
    </source>
</evidence>
<evidence type="ECO:0000256" key="7">
    <source>
        <dbReference type="ARBA" id="ARBA00023098"/>
    </source>
</evidence>
<protein>
    <recommendedName>
        <fullName evidence="11">1-phosphatidylinositol-5-phosphate 4-kinase</fullName>
        <ecNumber evidence="11">2.7.1.149</ecNumber>
    </recommendedName>
</protein>
<dbReference type="CTD" id="3885565"/>
<feature type="region of interest" description="Disordered" evidence="13">
    <location>
        <begin position="284"/>
        <end position="330"/>
    </location>
</feature>
<dbReference type="FunFam" id="3.30.800.10:FF:000002">
    <property type="entry name" value="Phosphatidylinositol 5-phosphate 4-kinase type-2 beta"/>
    <property type="match status" value="1"/>
</dbReference>
<dbReference type="InterPro" id="IPR023610">
    <property type="entry name" value="PInositol-4/5-P-5/4-kinase"/>
</dbReference>
<dbReference type="SMART" id="SM00330">
    <property type="entry name" value="PIPKc"/>
    <property type="match status" value="1"/>
</dbReference>
<dbReference type="AlphaFoldDB" id="A0A6J2J8Z3"/>
<sequence length="415" mass="47391">MSVPTTGPSKLKKKHIRVKHQKVKLFRANEPLLSVFMWGVNHTINELSHVSIPVMLLPDDFRAYSKLKVDNHLFNKENMPSHFKVKEYCPLVFRNLRDRFAIDDLDYKESLTRSQPIPDDSSGKSGAKFYQSYDRLFILKTLTSEEVERMHSFLKHYHPYIVERHGKTLLPQYLGMYRLTVDGIEHYLVATRNVFSNHLNIHRKYDLKGSTVDREASEKELEKELPTLKDNDFLKQGVRIDIGEAAKEKLLETLTADVEFLTKLHLMDYSLLLGVHECGRGEAEAEAARARPPDADTDRDTDSDSDTDNRHADGWGYNTPPDSPRGFGRQTSLRYEGIIPELDIYAIPSQEGAPKKEIYFVALIDVLTHYGVKKQAAKAAKTVKYGSNVDGISTCDPEQYGKRFIEFVAKAIEGN</sequence>
<keyword evidence="15" id="KW-1185">Reference proteome</keyword>
<evidence type="ECO:0000256" key="9">
    <source>
        <dbReference type="ARBA" id="ARBA00036698"/>
    </source>
</evidence>
<dbReference type="GO" id="GO:0046854">
    <property type="term" value="P:phosphatidylinositol phosphate biosynthetic process"/>
    <property type="evidence" value="ECO:0007669"/>
    <property type="project" value="TreeGrafter"/>
</dbReference>
<comment type="catalytic activity">
    <reaction evidence="10">
        <text>1,2-dihexadecanoyl-sn-glycero-3-phospho-(1D-myo-inositol-5-phosphate) + GTP = 1,2-dihexadecanoyl-sn-glycero-3-phospho-(1D-myo-inositol-4,5-bisphosphate) + GDP + H(+)</text>
        <dbReference type="Rhea" id="RHEA:55964"/>
        <dbReference type="ChEBI" id="CHEBI:15378"/>
        <dbReference type="ChEBI" id="CHEBI:37565"/>
        <dbReference type="ChEBI" id="CHEBI:58189"/>
        <dbReference type="ChEBI" id="CHEBI:83423"/>
        <dbReference type="ChEBI" id="CHEBI:84968"/>
    </reaction>
    <physiologicalReaction direction="left-to-right" evidence="10">
        <dbReference type="Rhea" id="RHEA:55965"/>
    </physiologicalReaction>
</comment>
<dbReference type="RefSeq" id="XP_028025866.1">
    <property type="nucleotide sequence ID" value="XM_028170065.1"/>
</dbReference>
<dbReference type="GO" id="GO:0005737">
    <property type="term" value="C:cytoplasm"/>
    <property type="evidence" value="ECO:0007669"/>
    <property type="project" value="UniProtKB-SubCell"/>
</dbReference>
<comment type="subcellular location">
    <subcellularLocation>
        <location evidence="1">Cytoplasm</location>
    </subcellularLocation>
</comment>
<dbReference type="EC" id="2.7.1.149" evidence="11"/>
<dbReference type="GO" id="GO:0005886">
    <property type="term" value="C:plasma membrane"/>
    <property type="evidence" value="ECO:0007669"/>
    <property type="project" value="TreeGrafter"/>
</dbReference>